<dbReference type="Pfam" id="PF00293">
    <property type="entry name" value="NUDIX"/>
    <property type="match status" value="1"/>
</dbReference>
<dbReference type="PANTHER" id="PTHR43046:SF2">
    <property type="entry name" value="8-OXO-DGTP DIPHOSPHATASE-RELATED"/>
    <property type="match status" value="1"/>
</dbReference>
<sequence>MNGDGNGWAAGPGDGRVWGRFGAAGLMLLAGTGADVQVLMQHRAQWTNAGGTWALPGGARDSHESPTEAALREAVEECLIDPDLVEILHAEVTAGPFPADPARPELAGDWTYTTVIARTATGEPLRTHANEESLELRWVRLADLEELPLMPAFASSLTGLRQEVARLSP</sequence>
<keyword evidence="2 4" id="KW-0378">Hydrolase</keyword>
<dbReference type="Proteomes" id="UP001238805">
    <property type="component" value="Chromosome"/>
</dbReference>
<organism evidence="4 5">
    <name type="scientific">Corynebacterium suedekumii</name>
    <dbReference type="NCBI Taxonomy" id="3049801"/>
    <lineage>
        <taxon>Bacteria</taxon>
        <taxon>Bacillati</taxon>
        <taxon>Actinomycetota</taxon>
        <taxon>Actinomycetes</taxon>
        <taxon>Mycobacteriales</taxon>
        <taxon>Corynebacteriaceae</taxon>
        <taxon>Corynebacterium</taxon>
    </lineage>
</organism>
<evidence type="ECO:0000259" key="3">
    <source>
        <dbReference type="PROSITE" id="PS51462"/>
    </source>
</evidence>
<dbReference type="EC" id="3.6.-.-" evidence="4"/>
<dbReference type="GO" id="GO:0016787">
    <property type="term" value="F:hydrolase activity"/>
    <property type="evidence" value="ECO:0007669"/>
    <property type="project" value="UniProtKB-KW"/>
</dbReference>
<dbReference type="Gene3D" id="3.90.79.10">
    <property type="entry name" value="Nucleoside Triphosphate Pyrophosphohydrolase"/>
    <property type="match status" value="1"/>
</dbReference>
<keyword evidence="5" id="KW-1185">Reference proteome</keyword>
<evidence type="ECO:0000313" key="5">
    <source>
        <dbReference type="Proteomes" id="UP001238805"/>
    </source>
</evidence>
<reference evidence="4 5" key="1">
    <citation type="submission" date="2023-05" db="EMBL/GenBank/DDBJ databases">
        <title>Corynebacterium suedekumii sp. nov. and Corynebacterium breve sp. nov. isolated from raw cow's milk.</title>
        <authorList>
            <person name="Baer M.K."/>
            <person name="Mehl L."/>
            <person name="Hellmuth R."/>
            <person name="Marke G."/>
            <person name="Lipski A."/>
        </authorList>
    </citation>
    <scope>NUCLEOTIDE SEQUENCE [LARGE SCALE GENOMIC DNA]</scope>
    <source>
        <strain evidence="4 5">LM112</strain>
    </source>
</reference>
<dbReference type="PANTHER" id="PTHR43046">
    <property type="entry name" value="GDP-MANNOSE MANNOSYL HYDROLASE"/>
    <property type="match status" value="1"/>
</dbReference>
<gene>
    <name evidence="4" type="ORF">QP029_02520</name>
</gene>
<dbReference type="InterPro" id="IPR015797">
    <property type="entry name" value="NUDIX_hydrolase-like_dom_sf"/>
</dbReference>
<dbReference type="RefSeq" id="WP_284875304.1">
    <property type="nucleotide sequence ID" value="NZ_CP126970.1"/>
</dbReference>
<feature type="domain" description="Nudix hydrolase" evidence="3">
    <location>
        <begin position="19"/>
        <end position="161"/>
    </location>
</feature>
<dbReference type="InterPro" id="IPR000086">
    <property type="entry name" value="NUDIX_hydrolase_dom"/>
</dbReference>
<dbReference type="PROSITE" id="PS51462">
    <property type="entry name" value="NUDIX"/>
    <property type="match status" value="1"/>
</dbReference>
<evidence type="ECO:0000313" key="4">
    <source>
        <dbReference type="EMBL" id="WIM70724.1"/>
    </source>
</evidence>
<dbReference type="SUPFAM" id="SSF55811">
    <property type="entry name" value="Nudix"/>
    <property type="match status" value="1"/>
</dbReference>
<evidence type="ECO:0000256" key="1">
    <source>
        <dbReference type="ARBA" id="ARBA00001946"/>
    </source>
</evidence>
<protein>
    <submittedName>
        <fullName evidence="4">NUDIX hydrolase</fullName>
        <ecNumber evidence="4">3.6.-.-</ecNumber>
    </submittedName>
</protein>
<accession>A0ABY8VMA8</accession>
<proteinExistence type="predicted"/>
<dbReference type="EMBL" id="CP126970">
    <property type="protein sequence ID" value="WIM70724.1"/>
    <property type="molecule type" value="Genomic_DNA"/>
</dbReference>
<evidence type="ECO:0000256" key="2">
    <source>
        <dbReference type="ARBA" id="ARBA00022801"/>
    </source>
</evidence>
<comment type="cofactor">
    <cofactor evidence="1">
        <name>Mg(2+)</name>
        <dbReference type="ChEBI" id="CHEBI:18420"/>
    </cofactor>
</comment>
<name>A0ABY8VMA8_9CORY</name>